<dbReference type="Proteomes" id="UP000002316">
    <property type="component" value="Chromosome 3"/>
</dbReference>
<evidence type="ECO:0000259" key="8">
    <source>
        <dbReference type="Pfam" id="PF01321"/>
    </source>
</evidence>
<dbReference type="KEGG" id="tbg:TbgDal_III2030"/>
<dbReference type="InterPro" id="IPR001131">
    <property type="entry name" value="Peptidase_M24B_aminopep-P_CS"/>
</dbReference>
<evidence type="ECO:0000256" key="5">
    <source>
        <dbReference type="ARBA" id="ARBA00023211"/>
    </source>
</evidence>
<dbReference type="SUPFAM" id="SSF55920">
    <property type="entry name" value="Creatinase/aminopeptidase"/>
    <property type="match status" value="1"/>
</dbReference>
<dbReference type="SUPFAM" id="SSF53092">
    <property type="entry name" value="Creatinase/prolidase N-terminal domain"/>
    <property type="match status" value="1"/>
</dbReference>
<dbReference type="InterPro" id="IPR000994">
    <property type="entry name" value="Pept_M24"/>
</dbReference>
<dbReference type="MEROPS" id="M24.009"/>
<name>C9ZKA1_TRYB9</name>
<dbReference type="InterPro" id="IPR033740">
    <property type="entry name" value="Pept_M24B"/>
</dbReference>
<dbReference type="InterPro" id="IPR032416">
    <property type="entry name" value="Peptidase_M24_C"/>
</dbReference>
<keyword evidence="5" id="KW-0464">Manganese</keyword>
<dbReference type="PROSITE" id="PS00491">
    <property type="entry name" value="PROLINE_PEPTIDASE"/>
    <property type="match status" value="1"/>
</dbReference>
<sequence length="615" mass="68470">MPTNSAKILSRVREAMKLHSINALIVPSSDPHNSEYVMDSYKCRGFLTNFNGSAGTCLITMEEAYLWTDGRYWLEADHCLYPEWQLMRDGHPGVPSLEDFVRLNLQPDLLVGMNDNLATVAEWERRRKAINLVPIPEIVRPLMPQNSDAKAEMLSIRPEQFCGQTREEKVMALVEELKGQKCEAMILSALDEVAWLTNLRGSDVPYNPVFYSYALVRSAPDPAVALFVDSAKVSSPVEAELTQSGRSVVSVSLHPYEALEDYVRALPTGTAFLVDEYQTSQRLYSLLESCKMKVNRVKCGPAQRLKAVKNAVEIEGFRRCHVRDGVALTRYLAWLHDMIVVKGDTTITECSGADVLEGFRREQEHFVQLSFPTISSVGPNGAVVHYTPPKEGSATIVPDQLYLVDSGAQYLDGTTDVTRTVCFNPPSDEERQAYTLVLKGHLALHNAVWPTGTTGHRLDALARVHLWRYGLDYAHGTGHGVGSFLNVHEGPQGIGYRPTPTEATLAAGMIMSNEPGYYKAGKYGIRIENLEVIVRAPTRHSQEGFLTFEALTMVPLCRDLIDVSMLTADEVRLVNDYHRTVRDALTPHLRRVNDSCALAYVERHTAELCALEGGC</sequence>
<dbReference type="AlphaFoldDB" id="C9ZKA1"/>
<dbReference type="Pfam" id="PF16189">
    <property type="entry name" value="Creatinase_N_2"/>
    <property type="match status" value="1"/>
</dbReference>
<feature type="domain" description="Peptidase M24" evidence="7">
    <location>
        <begin position="316"/>
        <end position="533"/>
    </location>
</feature>
<evidence type="ECO:0000256" key="4">
    <source>
        <dbReference type="ARBA" id="ARBA00022801"/>
    </source>
</evidence>
<feature type="domain" description="Peptidase M24 C-terminal" evidence="9">
    <location>
        <begin position="544"/>
        <end position="607"/>
    </location>
</feature>
<dbReference type="InterPro" id="IPR000587">
    <property type="entry name" value="Creatinase_N"/>
</dbReference>
<evidence type="ECO:0000313" key="11">
    <source>
        <dbReference type="Proteomes" id="UP000002316"/>
    </source>
</evidence>
<evidence type="ECO:0000259" key="9">
    <source>
        <dbReference type="Pfam" id="PF16188"/>
    </source>
</evidence>
<protein>
    <submittedName>
        <fullName evidence="10">Aminopeptidase P1, putative</fullName>
        <ecNumber evidence="10">3.4.11.9</ecNumber>
    </submittedName>
</protein>
<dbReference type="InterPro" id="IPR050422">
    <property type="entry name" value="X-Pro_aminopeptidase_P"/>
</dbReference>
<dbReference type="Pfam" id="PF01321">
    <property type="entry name" value="Creatinase_N"/>
    <property type="match status" value="1"/>
</dbReference>
<organism evidence="10 11">
    <name type="scientific">Trypanosoma brucei gambiense (strain MHOM/CI/86/DAL972)</name>
    <dbReference type="NCBI Taxonomy" id="679716"/>
    <lineage>
        <taxon>Eukaryota</taxon>
        <taxon>Discoba</taxon>
        <taxon>Euglenozoa</taxon>
        <taxon>Kinetoplastea</taxon>
        <taxon>Metakinetoplastina</taxon>
        <taxon>Trypanosomatida</taxon>
        <taxon>Trypanosomatidae</taxon>
        <taxon>Trypanosoma</taxon>
    </lineage>
</organism>
<dbReference type="CDD" id="cd01085">
    <property type="entry name" value="APP"/>
    <property type="match status" value="1"/>
</dbReference>
<dbReference type="PANTHER" id="PTHR43763:SF6">
    <property type="entry name" value="XAA-PRO AMINOPEPTIDASE 1"/>
    <property type="match status" value="1"/>
</dbReference>
<dbReference type="PANTHER" id="PTHR43763">
    <property type="entry name" value="XAA-PRO AMINOPEPTIDASE 1"/>
    <property type="match status" value="1"/>
</dbReference>
<dbReference type="Pfam" id="PF00557">
    <property type="entry name" value="Peptidase_M24"/>
    <property type="match status" value="1"/>
</dbReference>
<dbReference type="OrthoDB" id="9995434at2759"/>
<dbReference type="EMBL" id="FN554966">
    <property type="protein sequence ID" value="CBH09865.1"/>
    <property type="molecule type" value="Genomic_DNA"/>
</dbReference>
<dbReference type="EC" id="3.4.11.9" evidence="10"/>
<dbReference type="Gene3D" id="3.90.230.10">
    <property type="entry name" value="Creatinase/methionine aminopeptidase superfamily"/>
    <property type="match status" value="1"/>
</dbReference>
<proteinExistence type="inferred from homology"/>
<dbReference type="GO" id="GO:0070006">
    <property type="term" value="F:metalloaminopeptidase activity"/>
    <property type="evidence" value="ECO:0007669"/>
    <property type="project" value="InterPro"/>
</dbReference>
<comment type="cofactor">
    <cofactor evidence="1">
        <name>Mn(2+)</name>
        <dbReference type="ChEBI" id="CHEBI:29035"/>
    </cofactor>
</comment>
<gene>
    <name evidence="10" type="ORF">TbgDal_III2030</name>
</gene>
<dbReference type="RefSeq" id="XP_011772158.1">
    <property type="nucleotide sequence ID" value="XM_011773856.1"/>
</dbReference>
<dbReference type="Pfam" id="PF16188">
    <property type="entry name" value="Peptidase_M24_C"/>
    <property type="match status" value="1"/>
</dbReference>
<keyword evidence="10" id="KW-0031">Aminopeptidase</keyword>
<comment type="similarity">
    <text evidence="2 6">Belongs to the peptidase M24B family.</text>
</comment>
<accession>C9ZKA1</accession>
<dbReference type="GO" id="GO:0046872">
    <property type="term" value="F:metal ion binding"/>
    <property type="evidence" value="ECO:0007669"/>
    <property type="project" value="UniProtKB-KW"/>
</dbReference>
<evidence type="ECO:0000313" key="10">
    <source>
        <dbReference type="EMBL" id="CBH09865.1"/>
    </source>
</evidence>
<keyword evidence="10" id="KW-0645">Protease</keyword>
<evidence type="ECO:0000256" key="3">
    <source>
        <dbReference type="ARBA" id="ARBA00022723"/>
    </source>
</evidence>
<dbReference type="InterPro" id="IPR036005">
    <property type="entry name" value="Creatinase/aminopeptidase-like"/>
</dbReference>
<feature type="domain" description="Creatinase N-terminal" evidence="8">
    <location>
        <begin position="9"/>
        <end position="140"/>
    </location>
</feature>
<evidence type="ECO:0000256" key="1">
    <source>
        <dbReference type="ARBA" id="ARBA00001936"/>
    </source>
</evidence>
<dbReference type="GO" id="GO:0005737">
    <property type="term" value="C:cytoplasm"/>
    <property type="evidence" value="ECO:0007669"/>
    <property type="project" value="UniProtKB-ARBA"/>
</dbReference>
<keyword evidence="3 6" id="KW-0479">Metal-binding</keyword>
<dbReference type="GeneID" id="23858979"/>
<evidence type="ECO:0000256" key="2">
    <source>
        <dbReference type="ARBA" id="ARBA00008766"/>
    </source>
</evidence>
<evidence type="ECO:0000256" key="6">
    <source>
        <dbReference type="RuleBase" id="RU000590"/>
    </source>
</evidence>
<reference evidence="11" key="1">
    <citation type="journal article" date="2010" name="PLoS Negl. Trop. Dis.">
        <title>The genome sequence of Trypanosoma brucei gambiense, causative agent of chronic human african trypanosomiasis.</title>
        <authorList>
            <person name="Jackson A.P."/>
            <person name="Sanders M."/>
            <person name="Berry A."/>
            <person name="McQuillan J."/>
            <person name="Aslett M.A."/>
            <person name="Quail M.A."/>
            <person name="Chukualim B."/>
            <person name="Capewell P."/>
            <person name="MacLeod A."/>
            <person name="Melville S.E."/>
            <person name="Gibson W."/>
            <person name="Barry J.D."/>
            <person name="Berriman M."/>
            <person name="Hertz-Fowler C."/>
        </authorList>
    </citation>
    <scope>NUCLEOTIDE SEQUENCE [LARGE SCALE GENOMIC DNA]</scope>
    <source>
        <strain evidence="11">MHOM/CI/86/DAL972</strain>
    </source>
</reference>
<dbReference type="FunFam" id="3.90.230.10:FF:000007">
    <property type="entry name" value="Xaa-Pro aminopeptidase P"/>
    <property type="match status" value="1"/>
</dbReference>
<dbReference type="FunFam" id="3.40.350.10:FF:000074">
    <property type="entry name" value="Aminopeptidase P1, putative"/>
    <property type="match status" value="1"/>
</dbReference>
<dbReference type="InterPro" id="IPR029149">
    <property type="entry name" value="Creatin/AminoP/Spt16_N"/>
</dbReference>
<evidence type="ECO:0000259" key="7">
    <source>
        <dbReference type="Pfam" id="PF00557"/>
    </source>
</evidence>
<keyword evidence="4 10" id="KW-0378">Hydrolase</keyword>
<dbReference type="VEuPathDB" id="TriTrypDB:Tbg972.3.2030"/>
<dbReference type="Gene3D" id="3.40.350.10">
    <property type="entry name" value="Creatinase/prolidase N-terminal domain"/>
    <property type="match status" value="2"/>
</dbReference>